<evidence type="ECO:0000256" key="1">
    <source>
        <dbReference type="ARBA" id="ARBA00010617"/>
    </source>
</evidence>
<dbReference type="Gene3D" id="1.10.630.10">
    <property type="entry name" value="Cytochrome P450"/>
    <property type="match status" value="1"/>
</dbReference>
<organism evidence="7 8">
    <name type="scientific">Actinoplanes auranticolor</name>
    <dbReference type="NCBI Taxonomy" id="47988"/>
    <lineage>
        <taxon>Bacteria</taxon>
        <taxon>Bacillati</taxon>
        <taxon>Actinomycetota</taxon>
        <taxon>Actinomycetes</taxon>
        <taxon>Micromonosporales</taxon>
        <taxon>Micromonosporaceae</taxon>
        <taxon>Actinoplanes</taxon>
    </lineage>
</organism>
<keyword evidence="5" id="KW-0408">Iron</keyword>
<dbReference type="Pfam" id="PF00067">
    <property type="entry name" value="p450"/>
    <property type="match status" value="1"/>
</dbReference>
<evidence type="ECO:0000256" key="4">
    <source>
        <dbReference type="ARBA" id="ARBA00023002"/>
    </source>
</evidence>
<keyword evidence="8" id="KW-1185">Reference proteome</keyword>
<evidence type="ECO:0000256" key="3">
    <source>
        <dbReference type="ARBA" id="ARBA00022723"/>
    </source>
</evidence>
<keyword evidence="3" id="KW-0479">Metal-binding</keyword>
<dbReference type="InterPro" id="IPR001128">
    <property type="entry name" value="Cyt_P450"/>
</dbReference>
<dbReference type="InterPro" id="IPR036396">
    <property type="entry name" value="Cyt_P450_sf"/>
</dbReference>
<comment type="caution">
    <text evidence="7">The sequence shown here is derived from an EMBL/GenBank/DDBJ whole genome shotgun (WGS) entry which is preliminary data.</text>
</comment>
<evidence type="ECO:0000256" key="2">
    <source>
        <dbReference type="ARBA" id="ARBA00022617"/>
    </source>
</evidence>
<dbReference type="GO" id="GO:0017000">
    <property type="term" value="P:antibiotic biosynthetic process"/>
    <property type="evidence" value="ECO:0007669"/>
    <property type="project" value="UniProtKB-ARBA"/>
</dbReference>
<dbReference type="RefSeq" id="WP_212986192.1">
    <property type="nucleotide sequence ID" value="NZ_BAABEA010000029.1"/>
</dbReference>
<keyword evidence="2" id="KW-0349">Heme</keyword>
<keyword evidence="4" id="KW-0560">Oxidoreductase</keyword>
<reference evidence="7" key="1">
    <citation type="submission" date="2021-03" db="EMBL/GenBank/DDBJ databases">
        <title>Whole genome shotgun sequence of Actinoplanes auranticolor NBRC 12245.</title>
        <authorList>
            <person name="Komaki H."/>
            <person name="Tamura T."/>
        </authorList>
    </citation>
    <scope>NUCLEOTIDE SEQUENCE</scope>
    <source>
        <strain evidence="7">NBRC 12245</strain>
    </source>
</reference>
<evidence type="ECO:0000313" key="8">
    <source>
        <dbReference type="Proteomes" id="UP000681340"/>
    </source>
</evidence>
<dbReference type="GO" id="GO:0020037">
    <property type="term" value="F:heme binding"/>
    <property type="evidence" value="ECO:0007669"/>
    <property type="project" value="InterPro"/>
</dbReference>
<dbReference type="CDD" id="cd11030">
    <property type="entry name" value="CYP105-like"/>
    <property type="match status" value="1"/>
</dbReference>
<dbReference type="InterPro" id="IPR002397">
    <property type="entry name" value="Cyt_P450_B"/>
</dbReference>
<dbReference type="EMBL" id="BOQL01000001">
    <property type="protein sequence ID" value="GIM62843.1"/>
    <property type="molecule type" value="Genomic_DNA"/>
</dbReference>
<gene>
    <name evidence="7" type="ORF">Aau02nite_00180</name>
</gene>
<dbReference type="PRINTS" id="PR00385">
    <property type="entry name" value="P450"/>
</dbReference>
<dbReference type="GO" id="GO:0016705">
    <property type="term" value="F:oxidoreductase activity, acting on paired donors, with incorporation or reduction of molecular oxygen"/>
    <property type="evidence" value="ECO:0007669"/>
    <property type="project" value="InterPro"/>
</dbReference>
<accession>A0A919S3Z6</accession>
<keyword evidence="6" id="KW-0503">Monooxygenase</keyword>
<name>A0A919S3Z6_9ACTN</name>
<proteinExistence type="inferred from homology"/>
<protein>
    <submittedName>
        <fullName evidence="7">Cytochrome P450</fullName>
    </submittedName>
</protein>
<sequence>MTQSDTLPLPYRRDADCPFDPDPEMSRLRAHEPISRITINGGDVVWLVTRFDDGRDILGDRRFSSELTPLGIVLPEPGNRTLAEELQDQQPGTFIESDPPEHTRLRQMVAGEFSAQRMTQLRPRIEAIVEHHLDAMAAAGPPVDLVKEFALPVPSTVICEMLGVPKDFDFDFAGYTRIMTDVMSSLETLIPARNALRAGMRELVEHNRKQPGDNVLGRIIQEHGASVTDQELVGIGNLLLVAGHETTANMLGIGTLALLRHPEQLALLRDDPHVVERAVDELVRYVSIPNHGEIRTATADVTVNGTLIRDGEQVLVAIPSANRDESRFPDPDRLDFTREPRTHLAYGHGVHYCVGVSLARLEMHLAFPALLRRFPELRLAVPFEDVSYRRSNVTYGVHSLPVAW</sequence>
<comment type="similarity">
    <text evidence="1">Belongs to the cytochrome P450 family.</text>
</comment>
<dbReference type="SUPFAM" id="SSF48264">
    <property type="entry name" value="Cytochrome P450"/>
    <property type="match status" value="1"/>
</dbReference>
<dbReference type="Proteomes" id="UP000681340">
    <property type="component" value="Unassembled WGS sequence"/>
</dbReference>
<dbReference type="AlphaFoldDB" id="A0A919S3Z6"/>
<evidence type="ECO:0000256" key="6">
    <source>
        <dbReference type="ARBA" id="ARBA00023033"/>
    </source>
</evidence>
<evidence type="ECO:0000256" key="5">
    <source>
        <dbReference type="ARBA" id="ARBA00023004"/>
    </source>
</evidence>
<dbReference type="PRINTS" id="PR00359">
    <property type="entry name" value="BP450"/>
</dbReference>
<dbReference type="GO" id="GO:0005506">
    <property type="term" value="F:iron ion binding"/>
    <property type="evidence" value="ECO:0007669"/>
    <property type="project" value="InterPro"/>
</dbReference>
<dbReference type="PANTHER" id="PTHR46696">
    <property type="entry name" value="P450, PUTATIVE (EUROFUNG)-RELATED"/>
    <property type="match status" value="1"/>
</dbReference>
<dbReference type="FunFam" id="1.10.630.10:FF:000018">
    <property type="entry name" value="Cytochrome P450 monooxygenase"/>
    <property type="match status" value="1"/>
</dbReference>
<evidence type="ECO:0000313" key="7">
    <source>
        <dbReference type="EMBL" id="GIM62843.1"/>
    </source>
</evidence>
<dbReference type="PANTHER" id="PTHR46696:SF6">
    <property type="entry name" value="P450, PUTATIVE (EUROFUNG)-RELATED"/>
    <property type="match status" value="1"/>
</dbReference>
<dbReference type="GO" id="GO:0004497">
    <property type="term" value="F:monooxygenase activity"/>
    <property type="evidence" value="ECO:0007669"/>
    <property type="project" value="UniProtKB-KW"/>
</dbReference>